<keyword evidence="2" id="KW-1185">Reference proteome</keyword>
<reference evidence="1 2" key="1">
    <citation type="submission" date="2016-12" db="EMBL/GenBank/DDBJ databases">
        <authorList>
            <person name="Song W.-J."/>
            <person name="Kurnit D.M."/>
        </authorList>
    </citation>
    <scope>NUCLEOTIDE SEQUENCE [LARGE SCALE GENOMIC DNA]</scope>
    <source>
        <strain evidence="1 2">DSM 11393</strain>
    </source>
</reference>
<dbReference type="Proteomes" id="UP000186469">
    <property type="component" value="Unassembled WGS sequence"/>
</dbReference>
<gene>
    <name evidence="1" type="ORF">SAMN02745728_01090</name>
</gene>
<evidence type="ECO:0000313" key="1">
    <source>
        <dbReference type="EMBL" id="SHN60164.1"/>
    </source>
</evidence>
<organism evidence="1 2">
    <name type="scientific">Desulfovibrio litoralis DSM 11393</name>
    <dbReference type="NCBI Taxonomy" id="1121455"/>
    <lineage>
        <taxon>Bacteria</taxon>
        <taxon>Pseudomonadati</taxon>
        <taxon>Thermodesulfobacteriota</taxon>
        <taxon>Desulfovibrionia</taxon>
        <taxon>Desulfovibrionales</taxon>
        <taxon>Desulfovibrionaceae</taxon>
        <taxon>Desulfovibrio</taxon>
    </lineage>
</organism>
<dbReference type="EMBL" id="FRDI01000004">
    <property type="protein sequence ID" value="SHN60164.1"/>
    <property type="molecule type" value="Genomic_DNA"/>
</dbReference>
<dbReference type="STRING" id="1121455.SAMN02745728_01090"/>
<dbReference type="AlphaFoldDB" id="A0A1M7SP09"/>
<dbReference type="RefSeq" id="WP_072696776.1">
    <property type="nucleotide sequence ID" value="NZ_FRDI01000004.1"/>
</dbReference>
<proteinExistence type="predicted"/>
<dbReference type="InterPro" id="IPR059223">
    <property type="entry name" value="DVU0772-like"/>
</dbReference>
<dbReference type="NCBIfam" id="NF045682">
    <property type="entry name" value="DVU0772_fam"/>
    <property type="match status" value="1"/>
</dbReference>
<protein>
    <submittedName>
        <fullName evidence="1">Uncharacterized protein</fullName>
    </submittedName>
</protein>
<accession>A0A1M7SP09</accession>
<name>A0A1M7SP09_9BACT</name>
<sequence length="114" mass="13241">MSSLKDFSQLNIDWNLSPEHAVTMYLEWGNNDWHAEHPPVRSKDDFAHYFVVDTWGESPIIRLVRRNSENAVELISVPLPDSLKANYVKEYGNLRGVFEPTQEIKAWIKSEMGH</sequence>
<evidence type="ECO:0000313" key="2">
    <source>
        <dbReference type="Proteomes" id="UP000186469"/>
    </source>
</evidence>
<dbReference type="OrthoDB" id="5471332at2"/>